<keyword evidence="1" id="KW-0812">Transmembrane</keyword>
<evidence type="ECO:0000313" key="2">
    <source>
        <dbReference type="EMBL" id="RAS66340.1"/>
    </source>
</evidence>
<name>A0A329EB32_VIBDI</name>
<feature type="transmembrane region" description="Helical" evidence="1">
    <location>
        <begin position="65"/>
        <end position="85"/>
    </location>
</feature>
<dbReference type="Proteomes" id="UP000248729">
    <property type="component" value="Unassembled WGS sequence"/>
</dbReference>
<organism evidence="2 3">
    <name type="scientific">Vibrio diazotrophicus</name>
    <dbReference type="NCBI Taxonomy" id="685"/>
    <lineage>
        <taxon>Bacteria</taxon>
        <taxon>Pseudomonadati</taxon>
        <taxon>Pseudomonadota</taxon>
        <taxon>Gammaproteobacteria</taxon>
        <taxon>Vibrionales</taxon>
        <taxon>Vibrionaceae</taxon>
        <taxon>Vibrio</taxon>
    </lineage>
</organism>
<dbReference type="AlphaFoldDB" id="A0A329EB32"/>
<gene>
    <name evidence="2" type="ORF">DET48_106120</name>
</gene>
<keyword evidence="1" id="KW-0472">Membrane</keyword>
<protein>
    <submittedName>
        <fullName evidence="2">Uncharacterized protein</fullName>
    </submittedName>
</protein>
<feature type="transmembrane region" description="Helical" evidence="1">
    <location>
        <begin position="91"/>
        <end position="110"/>
    </location>
</feature>
<sequence length="117" mass="13974">MIEKNSFSNEMYFRGKACGLGFFSILMLIFSMIESNYYLLALSIPLTFFYTLDRKVRYLLLSSSTFRYVTALVLILSFIVIFLWWYKDLSIFYVIFPIGVKCFLYSIFLTRQFVYID</sequence>
<dbReference type="EMBL" id="QLTR01000006">
    <property type="protein sequence ID" value="RAS66340.1"/>
    <property type="molecule type" value="Genomic_DNA"/>
</dbReference>
<accession>A0A329EB32</accession>
<comment type="caution">
    <text evidence="2">The sequence shown here is derived from an EMBL/GenBank/DDBJ whole genome shotgun (WGS) entry which is preliminary data.</text>
</comment>
<reference evidence="2 3" key="1">
    <citation type="submission" date="2018-06" db="EMBL/GenBank/DDBJ databases">
        <title>Freshwater and sediment microbial communities from various areas in North America, analyzing microbe dynamics in response to fracking.</title>
        <authorList>
            <person name="Lamendella R."/>
        </authorList>
    </citation>
    <scope>NUCLEOTIDE SEQUENCE [LARGE SCALE GENOMIC DNA]</scope>
    <source>
        <strain evidence="2 3">99A</strain>
    </source>
</reference>
<keyword evidence="1" id="KW-1133">Transmembrane helix</keyword>
<proteinExistence type="predicted"/>
<evidence type="ECO:0000256" key="1">
    <source>
        <dbReference type="SAM" id="Phobius"/>
    </source>
</evidence>
<evidence type="ECO:0000313" key="3">
    <source>
        <dbReference type="Proteomes" id="UP000248729"/>
    </source>
</evidence>